<comment type="function">
    <text evidence="10">RNA helicase.</text>
</comment>
<keyword evidence="2" id="KW-0698">rRNA processing</keyword>
<feature type="domain" description="Helicase ATP-binding" evidence="12">
    <location>
        <begin position="78"/>
        <end position="262"/>
    </location>
</feature>
<evidence type="ECO:0000256" key="10">
    <source>
        <dbReference type="RuleBase" id="RU365068"/>
    </source>
</evidence>
<organism evidence="15 16">
    <name type="scientific">Stereocaulon virgatum</name>
    <dbReference type="NCBI Taxonomy" id="373712"/>
    <lineage>
        <taxon>Eukaryota</taxon>
        <taxon>Fungi</taxon>
        <taxon>Dikarya</taxon>
        <taxon>Ascomycota</taxon>
        <taxon>Pezizomycotina</taxon>
        <taxon>Lecanoromycetes</taxon>
        <taxon>OSLEUM clade</taxon>
        <taxon>Lecanoromycetidae</taxon>
        <taxon>Lecanorales</taxon>
        <taxon>Lecanorineae</taxon>
        <taxon>Stereocaulaceae</taxon>
        <taxon>Stereocaulon</taxon>
    </lineage>
</organism>
<keyword evidence="6 9" id="KW-0067">ATP-binding</keyword>
<keyword evidence="16" id="KW-1185">Reference proteome</keyword>
<keyword evidence="7 10" id="KW-0694">RNA-binding</keyword>
<dbReference type="InterPro" id="IPR000629">
    <property type="entry name" value="RNA-helicase_DEAD-box_CS"/>
</dbReference>
<evidence type="ECO:0000256" key="8">
    <source>
        <dbReference type="PROSITE-ProRule" id="PRU00552"/>
    </source>
</evidence>
<evidence type="ECO:0000313" key="16">
    <source>
        <dbReference type="Proteomes" id="UP001590950"/>
    </source>
</evidence>
<evidence type="ECO:0000259" key="13">
    <source>
        <dbReference type="PROSITE" id="PS51194"/>
    </source>
</evidence>
<dbReference type="PROSITE" id="PS00039">
    <property type="entry name" value="DEAD_ATP_HELICASE"/>
    <property type="match status" value="1"/>
</dbReference>
<dbReference type="InterPro" id="IPR027417">
    <property type="entry name" value="P-loop_NTPase"/>
</dbReference>
<dbReference type="EMBL" id="JBEFKJ010000001">
    <property type="protein sequence ID" value="KAL2048574.1"/>
    <property type="molecule type" value="Genomic_DNA"/>
</dbReference>
<dbReference type="CDD" id="cd17964">
    <property type="entry name" value="DEADc_MSS116"/>
    <property type="match status" value="1"/>
</dbReference>
<dbReference type="Gene3D" id="3.40.50.300">
    <property type="entry name" value="P-loop containing nucleotide triphosphate hydrolases"/>
    <property type="match status" value="2"/>
</dbReference>
<dbReference type="PROSITE" id="PS51192">
    <property type="entry name" value="HELICASE_ATP_BIND_1"/>
    <property type="match status" value="1"/>
</dbReference>
<dbReference type="SMART" id="SM00490">
    <property type="entry name" value="HELICc"/>
    <property type="match status" value="1"/>
</dbReference>
<gene>
    <name evidence="15" type="ORF">N7G274_000486</name>
</gene>
<dbReference type="EC" id="3.6.4.13" evidence="10"/>
<evidence type="ECO:0000259" key="12">
    <source>
        <dbReference type="PROSITE" id="PS51192"/>
    </source>
</evidence>
<dbReference type="PANTHER" id="PTHR24031">
    <property type="entry name" value="RNA HELICASE"/>
    <property type="match status" value="1"/>
</dbReference>
<name>A0ABR4AVB3_9LECA</name>
<dbReference type="Pfam" id="PF00271">
    <property type="entry name" value="Helicase_C"/>
    <property type="match status" value="1"/>
</dbReference>
<dbReference type="CDD" id="cd18787">
    <property type="entry name" value="SF2_C_DEAD"/>
    <property type="match status" value="1"/>
</dbReference>
<evidence type="ECO:0000256" key="11">
    <source>
        <dbReference type="SAM" id="MobiDB-lite"/>
    </source>
</evidence>
<feature type="compositionally biased region" description="Low complexity" evidence="11">
    <location>
        <begin position="539"/>
        <end position="549"/>
    </location>
</feature>
<dbReference type="InterPro" id="IPR011545">
    <property type="entry name" value="DEAD/DEAH_box_helicase_dom"/>
</dbReference>
<dbReference type="Proteomes" id="UP001590950">
    <property type="component" value="Unassembled WGS sequence"/>
</dbReference>
<sequence>MLLARNIARPCFVSSHKLHLTLTLTMSTTAALYTSESLKAANAQPYSSMESRLDPTLLLALKDMKFDFMTPVQSKVLSGLPSLKSDCLVQAKTGTGKTTAFLLPAIQNALTQSTSKGQVAILILSPTRELALQIAAEASRLVSKMPKPFEVHTAFGGTAKATSLRNFTRGDPKIMVATPGRLNDYLGEEEVRAQFRGMMTLVLDEADRMLDAGFLPEILKILRALPPKSGRNGQWQGMCFSATIPPKMQQVLSHVLSKDHVSISTLDASEPPTLAKVPQFSVTIPSVADTFTALYYLIREEIQAAEGESKIIVFGTTANLVALYAQVFEGQTNLKVFELQSRMSQPARTKTTDAFKMAKNGILFASDVVGRGMDFPNVSLVLQVGLPADADAYTHRVGRTARAGKDGRAVILLTQTESFFLSVNRQFPIKPYPASDKVLNDLNAADKMSRALQGVDPKSKQKAYSAYLGFMKGFANKMQMDTAKLVKMANHFALNGMQCDEVPEMEKKTIGKMGLKGVPGIRYAKPLQEGQATVKRGIPGTETPTGYETPSRRLRHQGVPDSMSILRNEAWEDCPVPG</sequence>
<keyword evidence="5 9" id="KW-0347">Helicase</keyword>
<evidence type="ECO:0000313" key="15">
    <source>
        <dbReference type="EMBL" id="KAL2048574.1"/>
    </source>
</evidence>
<evidence type="ECO:0000256" key="6">
    <source>
        <dbReference type="ARBA" id="ARBA00022840"/>
    </source>
</evidence>
<keyword evidence="4 9" id="KW-0378">Hydrolase</keyword>
<comment type="domain">
    <text evidence="10">The Q motif is unique to and characteristic of the DEAD box family of RNA helicases and controls ATP binding and hydrolysis.</text>
</comment>
<comment type="subcellular location">
    <subcellularLocation>
        <location evidence="1">Nucleus</location>
        <location evidence="1">Nucleolus</location>
    </subcellularLocation>
</comment>
<comment type="similarity">
    <text evidence="9">Belongs to the DEAD box helicase family.</text>
</comment>
<reference evidence="15 16" key="1">
    <citation type="submission" date="2024-09" db="EMBL/GenBank/DDBJ databases">
        <title>Rethinking Asexuality: The Enigmatic Case of Functional Sexual Genes in Lepraria (Stereocaulaceae).</title>
        <authorList>
            <person name="Doellman M."/>
            <person name="Sun Y."/>
            <person name="Barcenas-Pena A."/>
            <person name="Lumbsch H.T."/>
            <person name="Grewe F."/>
        </authorList>
    </citation>
    <scope>NUCLEOTIDE SEQUENCE [LARGE SCALE GENOMIC DNA]</scope>
    <source>
        <strain evidence="15 16">Mercado 3170</strain>
    </source>
</reference>
<dbReference type="InterPro" id="IPR014001">
    <property type="entry name" value="Helicase_ATP-bd"/>
</dbReference>
<feature type="domain" description="DEAD-box RNA helicase Q" evidence="14">
    <location>
        <begin position="46"/>
        <end position="74"/>
    </location>
</feature>
<proteinExistence type="inferred from homology"/>
<evidence type="ECO:0000256" key="1">
    <source>
        <dbReference type="ARBA" id="ARBA00004604"/>
    </source>
</evidence>
<protein>
    <recommendedName>
        <fullName evidence="10">ATP-dependent RNA helicase</fullName>
        <ecNumber evidence="10">3.6.4.13</ecNumber>
    </recommendedName>
</protein>
<comment type="caution">
    <text evidence="15">The sequence shown here is derived from an EMBL/GenBank/DDBJ whole genome shotgun (WGS) entry which is preliminary data.</text>
</comment>
<evidence type="ECO:0000256" key="4">
    <source>
        <dbReference type="ARBA" id="ARBA00022801"/>
    </source>
</evidence>
<dbReference type="SMART" id="SM00487">
    <property type="entry name" value="DEXDc"/>
    <property type="match status" value="1"/>
</dbReference>
<feature type="short sequence motif" description="Q motif" evidence="8">
    <location>
        <begin position="46"/>
        <end position="74"/>
    </location>
</feature>
<comment type="catalytic activity">
    <reaction evidence="10">
        <text>ATP + H2O = ADP + phosphate + H(+)</text>
        <dbReference type="Rhea" id="RHEA:13065"/>
        <dbReference type="ChEBI" id="CHEBI:15377"/>
        <dbReference type="ChEBI" id="CHEBI:15378"/>
        <dbReference type="ChEBI" id="CHEBI:30616"/>
        <dbReference type="ChEBI" id="CHEBI:43474"/>
        <dbReference type="ChEBI" id="CHEBI:456216"/>
        <dbReference type="EC" id="3.6.4.13"/>
    </reaction>
</comment>
<dbReference type="SUPFAM" id="SSF52540">
    <property type="entry name" value="P-loop containing nucleoside triphosphate hydrolases"/>
    <property type="match status" value="1"/>
</dbReference>
<dbReference type="InterPro" id="IPR014014">
    <property type="entry name" value="RNA_helicase_DEAD_Q_motif"/>
</dbReference>
<evidence type="ECO:0000256" key="2">
    <source>
        <dbReference type="ARBA" id="ARBA00022552"/>
    </source>
</evidence>
<feature type="domain" description="Helicase C-terminal" evidence="13">
    <location>
        <begin position="290"/>
        <end position="443"/>
    </location>
</feature>
<evidence type="ECO:0000256" key="9">
    <source>
        <dbReference type="RuleBase" id="RU000492"/>
    </source>
</evidence>
<keyword evidence="3 9" id="KW-0547">Nucleotide-binding</keyword>
<dbReference type="PROSITE" id="PS51194">
    <property type="entry name" value="HELICASE_CTER"/>
    <property type="match status" value="1"/>
</dbReference>
<evidence type="ECO:0000256" key="5">
    <source>
        <dbReference type="ARBA" id="ARBA00022806"/>
    </source>
</evidence>
<dbReference type="PROSITE" id="PS51195">
    <property type="entry name" value="Q_MOTIF"/>
    <property type="match status" value="1"/>
</dbReference>
<evidence type="ECO:0000259" key="14">
    <source>
        <dbReference type="PROSITE" id="PS51195"/>
    </source>
</evidence>
<dbReference type="InterPro" id="IPR001650">
    <property type="entry name" value="Helicase_C-like"/>
</dbReference>
<evidence type="ECO:0000256" key="3">
    <source>
        <dbReference type="ARBA" id="ARBA00022741"/>
    </source>
</evidence>
<dbReference type="Pfam" id="PF00270">
    <property type="entry name" value="DEAD"/>
    <property type="match status" value="1"/>
</dbReference>
<accession>A0ABR4AVB3</accession>
<feature type="region of interest" description="Disordered" evidence="11">
    <location>
        <begin position="532"/>
        <end position="555"/>
    </location>
</feature>
<evidence type="ECO:0000256" key="7">
    <source>
        <dbReference type="ARBA" id="ARBA00022884"/>
    </source>
</evidence>